<dbReference type="Proteomes" id="UP000292702">
    <property type="component" value="Unassembled WGS sequence"/>
</dbReference>
<accession>A0A4R0R6T8</accession>
<evidence type="ECO:0000256" key="2">
    <source>
        <dbReference type="SAM" id="Phobius"/>
    </source>
</evidence>
<dbReference type="OrthoDB" id="3269572at2759"/>
<evidence type="ECO:0000313" key="4">
    <source>
        <dbReference type="Proteomes" id="UP000292702"/>
    </source>
</evidence>
<evidence type="ECO:0000313" key="3">
    <source>
        <dbReference type="EMBL" id="TCD63271.1"/>
    </source>
</evidence>
<comment type="caution">
    <text evidence="3">The sequence shown here is derived from an EMBL/GenBank/DDBJ whole genome shotgun (WGS) entry which is preliminary data.</text>
</comment>
<keyword evidence="4" id="KW-1185">Reference proteome</keyword>
<feature type="compositionally biased region" description="Polar residues" evidence="1">
    <location>
        <begin position="88"/>
        <end position="100"/>
    </location>
</feature>
<evidence type="ECO:0000256" key="1">
    <source>
        <dbReference type="SAM" id="MobiDB-lite"/>
    </source>
</evidence>
<dbReference type="AlphaFoldDB" id="A0A4R0R6T8"/>
<name>A0A4R0R6T8_9APHY</name>
<sequence>MTDFMGTCIDDLWAILLIIFSLWSLLWGISLIVRSLRRLLRTRRAQHWYSMDIEKGLERFRDVDKGISASPIRPNTLRKPRPADPSRSKANTQQPRASHTTVEEYLTVKSRLALFRFPAPSSPATSLPGLPDPILQGAVMASSPSLADLLKADDASPDGATGFGWNDGRGEEMTVGREGREGRCQFPAALPDSPTIPPTLFAISAVEAGFM</sequence>
<reference evidence="3 4" key="1">
    <citation type="submission" date="2018-11" db="EMBL/GenBank/DDBJ databases">
        <title>Genome assembly of Steccherinum ochraceum LE-BIN_3174, the white-rot fungus of the Steccherinaceae family (The Residual Polyporoid clade, Polyporales, Basidiomycota).</title>
        <authorList>
            <person name="Fedorova T.V."/>
            <person name="Glazunova O.A."/>
            <person name="Landesman E.O."/>
            <person name="Moiseenko K.V."/>
            <person name="Psurtseva N.V."/>
            <person name="Savinova O.S."/>
            <person name="Shakhova N.V."/>
            <person name="Tyazhelova T.V."/>
            <person name="Vasina D.V."/>
        </authorList>
    </citation>
    <scope>NUCLEOTIDE SEQUENCE [LARGE SCALE GENOMIC DNA]</scope>
    <source>
        <strain evidence="3 4">LE-BIN_3174</strain>
    </source>
</reference>
<keyword evidence="2" id="KW-1133">Transmembrane helix</keyword>
<keyword evidence="2" id="KW-0472">Membrane</keyword>
<proteinExistence type="predicted"/>
<gene>
    <name evidence="3" type="ORF">EIP91_005793</name>
</gene>
<keyword evidence="2" id="KW-0812">Transmembrane</keyword>
<feature type="transmembrane region" description="Helical" evidence="2">
    <location>
        <begin position="12"/>
        <end position="33"/>
    </location>
</feature>
<protein>
    <submittedName>
        <fullName evidence="3">Uncharacterized protein</fullName>
    </submittedName>
</protein>
<feature type="region of interest" description="Disordered" evidence="1">
    <location>
        <begin position="68"/>
        <end position="100"/>
    </location>
</feature>
<organism evidence="3 4">
    <name type="scientific">Steccherinum ochraceum</name>
    <dbReference type="NCBI Taxonomy" id="92696"/>
    <lineage>
        <taxon>Eukaryota</taxon>
        <taxon>Fungi</taxon>
        <taxon>Dikarya</taxon>
        <taxon>Basidiomycota</taxon>
        <taxon>Agaricomycotina</taxon>
        <taxon>Agaricomycetes</taxon>
        <taxon>Polyporales</taxon>
        <taxon>Steccherinaceae</taxon>
        <taxon>Steccherinum</taxon>
    </lineage>
</organism>
<dbReference type="EMBL" id="RWJN01000311">
    <property type="protein sequence ID" value="TCD63271.1"/>
    <property type="molecule type" value="Genomic_DNA"/>
</dbReference>